<protein>
    <recommendedName>
        <fullName evidence="3">Thiamine biosynthesis protein ThiS</fullName>
    </recommendedName>
</protein>
<accession>A0A0F7CL47</accession>
<dbReference type="InterPro" id="IPR012675">
    <property type="entry name" value="Beta-grasp_dom_sf"/>
</dbReference>
<keyword evidence="2" id="KW-1185">Reference proteome</keyword>
<organism evidence="1 2">
    <name type="scientific">Infirmifilum uzonense</name>
    <dbReference type="NCBI Taxonomy" id="1550241"/>
    <lineage>
        <taxon>Archaea</taxon>
        <taxon>Thermoproteota</taxon>
        <taxon>Thermoprotei</taxon>
        <taxon>Thermofilales</taxon>
        <taxon>Thermofilaceae</taxon>
        <taxon>Infirmifilum</taxon>
    </lineage>
</organism>
<dbReference type="STRING" id="1550241.MA03_05165"/>
<dbReference type="EMBL" id="CP009961">
    <property type="protein sequence ID" value="AKG38781.1"/>
    <property type="molecule type" value="Genomic_DNA"/>
</dbReference>
<dbReference type="GeneID" id="25401598"/>
<evidence type="ECO:0000313" key="1">
    <source>
        <dbReference type="EMBL" id="AKG38781.1"/>
    </source>
</evidence>
<dbReference type="RefSeq" id="WP_052884249.1">
    <property type="nucleotide sequence ID" value="NZ_CP009961.1"/>
</dbReference>
<sequence length="74" mass="7975">MAGECNGFKVRVDKFGREYFEVCVSKGATVRDLLRILGLSESEVVVVLNGEVVAEDEELGPDVHVKIHSVVSGG</sequence>
<dbReference type="AlphaFoldDB" id="A0A0F7CL47"/>
<dbReference type="SUPFAM" id="SSF54285">
    <property type="entry name" value="MoaD/ThiS"/>
    <property type="match status" value="1"/>
</dbReference>
<dbReference type="InterPro" id="IPR016155">
    <property type="entry name" value="Mopterin_synth/thiamin_S_b"/>
</dbReference>
<dbReference type="Proteomes" id="UP000067434">
    <property type="component" value="Chromosome"/>
</dbReference>
<dbReference type="Pfam" id="PF21965">
    <property type="entry name" value="SAMP2"/>
    <property type="match status" value="1"/>
</dbReference>
<dbReference type="PATRIC" id="fig|1550241.5.peg.1087"/>
<reference evidence="1 2" key="1">
    <citation type="journal article" date="2015" name="Stand. Genomic Sci.">
        <title>Complete genome sequence of and proposal of Thermofilum uzonense sp. nov. a novel hyperthermophilic crenarchaeon and emended description of the genus Thermofilum.</title>
        <authorList>
            <person name="Toshchakov S.V."/>
            <person name="Korzhenkov A.A."/>
            <person name="Samarov N.I."/>
            <person name="Mazunin I.O."/>
            <person name="Mozhey O.I."/>
            <person name="Shmyr I.S."/>
            <person name="Derbikova K.S."/>
            <person name="Taranov E.A."/>
            <person name="Dominova I.N."/>
            <person name="Bonch-Osmolovskaya E.A."/>
            <person name="Patrushev M.V."/>
            <person name="Podosokorskaya O.A."/>
            <person name="Kublanov I.V."/>
        </authorList>
    </citation>
    <scope>NUCLEOTIDE SEQUENCE [LARGE SCALE GENOMIC DNA]</scope>
    <source>
        <strain evidence="1 2">1807-2</strain>
    </source>
</reference>
<name>A0A0F7CL47_9CREN</name>
<evidence type="ECO:0008006" key="3">
    <source>
        <dbReference type="Google" id="ProtNLM"/>
    </source>
</evidence>
<evidence type="ECO:0000313" key="2">
    <source>
        <dbReference type="Proteomes" id="UP000067434"/>
    </source>
</evidence>
<dbReference type="Gene3D" id="3.10.20.30">
    <property type="match status" value="1"/>
</dbReference>
<dbReference type="InterPro" id="IPR053833">
    <property type="entry name" value="SAMP2"/>
</dbReference>
<dbReference type="KEGG" id="thf:MA03_05165"/>
<dbReference type="HOGENOM" id="CLU_114601_9_4_2"/>
<proteinExistence type="predicted"/>
<gene>
    <name evidence="1" type="ORF">MA03_05165</name>
</gene>